<name>A0ABQ1TQK4_9BACT</name>
<protein>
    <recommendedName>
        <fullName evidence="3">DUF2314 domain-containing protein</fullName>
    </recommendedName>
</protein>
<reference evidence="2" key="1">
    <citation type="journal article" date="2019" name="Int. J. Syst. Evol. Microbiol.">
        <title>The Global Catalogue of Microorganisms (GCM) 10K type strain sequencing project: providing services to taxonomists for standard genome sequencing and annotation.</title>
        <authorList>
            <consortium name="The Broad Institute Genomics Platform"/>
            <consortium name="The Broad Institute Genome Sequencing Center for Infectious Disease"/>
            <person name="Wu L."/>
            <person name="Ma J."/>
        </authorList>
    </citation>
    <scope>NUCLEOTIDE SEQUENCE [LARGE SCALE GENOMIC DNA]</scope>
    <source>
        <strain evidence="2">CGMCC 1.15197</strain>
    </source>
</reference>
<evidence type="ECO:0008006" key="3">
    <source>
        <dbReference type="Google" id="ProtNLM"/>
    </source>
</evidence>
<keyword evidence="2" id="KW-1185">Reference proteome</keyword>
<gene>
    <name evidence="1" type="ORF">GCM10011383_09880</name>
</gene>
<comment type="caution">
    <text evidence="1">The sequence shown here is derived from an EMBL/GenBank/DDBJ whole genome shotgun (WGS) entry which is preliminary data.</text>
</comment>
<sequence>MEQAIRVKKQLDAVIAAPILRAHRSLPHTKQRYLLGLESDEKLLLTARIFDKSGVFEQVFAEVQDWSRDSITAVIVSDLDTVREYQEGQVITFSEKHVLDWIITRSDGSEEGNFVGKYIASLQQ</sequence>
<dbReference type="RefSeq" id="WP_188811629.1">
    <property type="nucleotide sequence ID" value="NZ_BMHT01000002.1"/>
</dbReference>
<accession>A0ABQ1TQK4</accession>
<evidence type="ECO:0000313" key="2">
    <source>
        <dbReference type="Proteomes" id="UP000632273"/>
    </source>
</evidence>
<organism evidence="1 2">
    <name type="scientific">Hymenobacter cavernae</name>
    <dbReference type="NCBI Taxonomy" id="2044852"/>
    <lineage>
        <taxon>Bacteria</taxon>
        <taxon>Pseudomonadati</taxon>
        <taxon>Bacteroidota</taxon>
        <taxon>Cytophagia</taxon>
        <taxon>Cytophagales</taxon>
        <taxon>Hymenobacteraceae</taxon>
        <taxon>Hymenobacter</taxon>
    </lineage>
</organism>
<dbReference type="Proteomes" id="UP000632273">
    <property type="component" value="Unassembled WGS sequence"/>
</dbReference>
<evidence type="ECO:0000313" key="1">
    <source>
        <dbReference type="EMBL" id="GGF01081.1"/>
    </source>
</evidence>
<proteinExistence type="predicted"/>
<dbReference type="EMBL" id="BMHT01000002">
    <property type="protein sequence ID" value="GGF01081.1"/>
    <property type="molecule type" value="Genomic_DNA"/>
</dbReference>